<evidence type="ECO:0000256" key="5">
    <source>
        <dbReference type="ARBA" id="ARBA00023002"/>
    </source>
</evidence>
<organism evidence="7 8">
    <name type="scientific">Penicillium desertorum</name>
    <dbReference type="NCBI Taxonomy" id="1303715"/>
    <lineage>
        <taxon>Eukaryota</taxon>
        <taxon>Fungi</taxon>
        <taxon>Dikarya</taxon>
        <taxon>Ascomycota</taxon>
        <taxon>Pezizomycotina</taxon>
        <taxon>Eurotiomycetes</taxon>
        <taxon>Eurotiomycetidae</taxon>
        <taxon>Eurotiales</taxon>
        <taxon>Aspergillaceae</taxon>
        <taxon>Penicillium</taxon>
    </lineage>
</organism>
<keyword evidence="6" id="KW-1133">Transmembrane helix</keyword>
<dbReference type="PANTHER" id="PTHR42877">
    <property type="entry name" value="L-ORNITHINE N(5)-MONOOXYGENASE-RELATED"/>
    <property type="match status" value="1"/>
</dbReference>
<dbReference type="Proteomes" id="UP001147760">
    <property type="component" value="Unassembled WGS sequence"/>
</dbReference>
<keyword evidence="6" id="KW-0812">Transmembrane</keyword>
<dbReference type="InterPro" id="IPR036188">
    <property type="entry name" value="FAD/NAD-bd_sf"/>
</dbReference>
<evidence type="ECO:0000256" key="2">
    <source>
        <dbReference type="ARBA" id="ARBA00010139"/>
    </source>
</evidence>
<keyword evidence="8" id="KW-1185">Reference proteome</keyword>
<evidence type="ECO:0000256" key="3">
    <source>
        <dbReference type="ARBA" id="ARBA00022630"/>
    </source>
</evidence>
<protein>
    <recommendedName>
        <fullName evidence="9">L-ornithine N(5)-oxygenase</fullName>
    </recommendedName>
</protein>
<dbReference type="GO" id="GO:0050661">
    <property type="term" value="F:NADP binding"/>
    <property type="evidence" value="ECO:0007669"/>
    <property type="project" value="InterPro"/>
</dbReference>
<evidence type="ECO:0008006" key="9">
    <source>
        <dbReference type="Google" id="ProtNLM"/>
    </source>
</evidence>
<keyword evidence="4" id="KW-0274">FAD</keyword>
<dbReference type="SUPFAM" id="SSF51905">
    <property type="entry name" value="FAD/NAD(P)-binding domain"/>
    <property type="match status" value="2"/>
</dbReference>
<evidence type="ECO:0000256" key="1">
    <source>
        <dbReference type="ARBA" id="ARBA00001974"/>
    </source>
</evidence>
<sequence>MEKQKRFYSDVVIIGAGLSGIDMACQLQRQLRVSDYVIYDRAQELGGAWAANKYPGCSVDIPGALYSLSWFPNPEFTSLFPSQKEILSYIQRVARANHVNEHVRFQTEWKGARWVEASGTWLVHLCDLNTKEEFFHEAKVLISAVGGYTNPKLPDLSGLDSFEGPVVHTAKWRNEYDLRGLNVALVGNGCSGSQVVPAVVNEVNRLTQFIQSPQYYVPMPMGNYRFGKALRVCFSCIPLTLLLIRWLVFWILDTSLGQFYNNSKEDRLREKRAVCSRKYIEENAPERYWPLLTPGYDLGCRRRILDNDYIRSLRNPRMKLVKDSITQVDSKSVITGSGEKYPVDFIILATGFEFSQWKADSVIGRGGKTLKQHWEDRGGIGAYKTVAMNEFPNMFYLLGPNSGSGHTSVLFAIECSVNLVIRIARPVLQRQASIVEVCKGAEIEWCDTIQTALSKTVLTGSCSNQYTDPKTGWNFFSYPFSSLNFWIDTRFPTMKHWEYR</sequence>
<comment type="cofactor">
    <cofactor evidence="1">
        <name>FAD</name>
        <dbReference type="ChEBI" id="CHEBI:57692"/>
    </cofactor>
</comment>
<dbReference type="EMBL" id="JAPWDO010000002">
    <property type="protein sequence ID" value="KAJ5483145.1"/>
    <property type="molecule type" value="Genomic_DNA"/>
</dbReference>
<dbReference type="OrthoDB" id="74360at2759"/>
<accession>A0A9X0BTE4</accession>
<evidence type="ECO:0000313" key="8">
    <source>
        <dbReference type="Proteomes" id="UP001147760"/>
    </source>
</evidence>
<keyword evidence="5" id="KW-0560">Oxidoreductase</keyword>
<dbReference type="AlphaFoldDB" id="A0A9X0BTE4"/>
<keyword evidence="6" id="KW-0472">Membrane</keyword>
<comment type="similarity">
    <text evidence="2">Belongs to the FAD-binding monooxygenase family.</text>
</comment>
<name>A0A9X0BTE4_9EURO</name>
<dbReference type="PANTHER" id="PTHR42877:SF5">
    <property type="entry name" value="L-ORNITHINE N(5)-MONOOXYGENASE-RELATED"/>
    <property type="match status" value="1"/>
</dbReference>
<dbReference type="GO" id="GO:0004499">
    <property type="term" value="F:N,N-dimethylaniline monooxygenase activity"/>
    <property type="evidence" value="ECO:0007669"/>
    <property type="project" value="InterPro"/>
</dbReference>
<evidence type="ECO:0000313" key="7">
    <source>
        <dbReference type="EMBL" id="KAJ5483145.1"/>
    </source>
</evidence>
<reference evidence="7" key="1">
    <citation type="submission" date="2022-12" db="EMBL/GenBank/DDBJ databases">
        <authorList>
            <person name="Petersen C."/>
        </authorList>
    </citation>
    <scope>NUCLEOTIDE SEQUENCE</scope>
    <source>
        <strain evidence="7">IBT 17660</strain>
    </source>
</reference>
<dbReference type="GO" id="GO:0050660">
    <property type="term" value="F:flavin adenine dinucleotide binding"/>
    <property type="evidence" value="ECO:0007669"/>
    <property type="project" value="InterPro"/>
</dbReference>
<reference evidence="7" key="2">
    <citation type="journal article" date="2023" name="IMA Fungus">
        <title>Comparative genomic study of the Penicillium genus elucidates a diverse pangenome and 15 lateral gene transfer events.</title>
        <authorList>
            <person name="Petersen C."/>
            <person name="Sorensen T."/>
            <person name="Nielsen M.R."/>
            <person name="Sondergaard T.E."/>
            <person name="Sorensen J.L."/>
            <person name="Fitzpatrick D.A."/>
            <person name="Frisvad J.C."/>
            <person name="Nielsen K.L."/>
        </authorList>
    </citation>
    <scope>NUCLEOTIDE SEQUENCE</scope>
    <source>
        <strain evidence="7">IBT 17660</strain>
    </source>
</reference>
<dbReference type="InterPro" id="IPR020946">
    <property type="entry name" value="Flavin_mOase-like"/>
</dbReference>
<proteinExistence type="inferred from homology"/>
<comment type="caution">
    <text evidence="7">The sequence shown here is derived from an EMBL/GenBank/DDBJ whole genome shotgun (WGS) entry which is preliminary data.</text>
</comment>
<dbReference type="InterPro" id="IPR051209">
    <property type="entry name" value="FAD-bind_Monooxygenase_sf"/>
</dbReference>
<keyword evidence="3" id="KW-0285">Flavoprotein</keyword>
<dbReference type="Pfam" id="PF00743">
    <property type="entry name" value="FMO-like"/>
    <property type="match status" value="1"/>
</dbReference>
<evidence type="ECO:0000256" key="6">
    <source>
        <dbReference type="SAM" id="Phobius"/>
    </source>
</evidence>
<gene>
    <name evidence="7" type="ORF">N7530_002391</name>
</gene>
<dbReference type="Gene3D" id="3.50.50.60">
    <property type="entry name" value="FAD/NAD(P)-binding domain"/>
    <property type="match status" value="2"/>
</dbReference>
<evidence type="ECO:0000256" key="4">
    <source>
        <dbReference type="ARBA" id="ARBA00022827"/>
    </source>
</evidence>
<feature type="transmembrane region" description="Helical" evidence="6">
    <location>
        <begin position="229"/>
        <end position="252"/>
    </location>
</feature>